<dbReference type="SUPFAM" id="SSF53681">
    <property type="entry name" value="Aspartate/glutamate racemase"/>
    <property type="match status" value="2"/>
</dbReference>
<sequence length="229" mass="25718">MKKIGIIGGLGPEPTIEYYKIITGHCRRERKRCPRIVIYSMDVDELRDLFDADRRKDIVETLFEGIRAINGAGADFGLIAANTPHIVFGELAEISPIPLLSIVEETLRAIEEKGLRRVGLLGTSFTMRSDLFQRELQPAGIEVFVPNEGEQEYIQRKIYQELTAGDFRGETREGLLDIVGNLIERHSIEGLILGCTELPLILDRDELGIPFLDTARIHAEAAIARCMEE</sequence>
<evidence type="ECO:0000256" key="2">
    <source>
        <dbReference type="ARBA" id="ARBA00023235"/>
    </source>
</evidence>
<evidence type="ECO:0000256" key="1">
    <source>
        <dbReference type="ARBA" id="ARBA00007847"/>
    </source>
</evidence>
<dbReference type="GO" id="GO:0047661">
    <property type="term" value="F:amino-acid racemase activity"/>
    <property type="evidence" value="ECO:0007669"/>
    <property type="project" value="InterPro"/>
</dbReference>
<comment type="caution">
    <text evidence="3">The sequence shown here is derived from an EMBL/GenBank/DDBJ whole genome shotgun (WGS) entry which is preliminary data.</text>
</comment>
<dbReference type="PANTHER" id="PTHR21198">
    <property type="entry name" value="GLUTAMATE RACEMASE"/>
    <property type="match status" value="1"/>
</dbReference>
<keyword evidence="2 3" id="KW-0413">Isomerase</keyword>
<evidence type="ECO:0000313" key="3">
    <source>
        <dbReference type="EMBL" id="HER43954.1"/>
    </source>
</evidence>
<dbReference type="AlphaFoldDB" id="A0A7V2F405"/>
<dbReference type="EMBL" id="DSEC01000409">
    <property type="protein sequence ID" value="HER43954.1"/>
    <property type="molecule type" value="Genomic_DNA"/>
</dbReference>
<comment type="similarity">
    <text evidence="1">Belongs to the aspartate/glutamate racemases family.</text>
</comment>
<dbReference type="Pfam" id="PF01177">
    <property type="entry name" value="Asp_Glu_race"/>
    <property type="match status" value="1"/>
</dbReference>
<organism evidence="3">
    <name type="scientific">Eiseniibacteriota bacterium</name>
    <dbReference type="NCBI Taxonomy" id="2212470"/>
    <lineage>
        <taxon>Bacteria</taxon>
        <taxon>Candidatus Eiseniibacteriota</taxon>
    </lineage>
</organism>
<accession>A0A7V2F405</accession>
<reference evidence="3" key="1">
    <citation type="journal article" date="2020" name="mSystems">
        <title>Genome- and Community-Level Interaction Insights into Carbon Utilization and Element Cycling Functions of Hydrothermarchaeota in Hydrothermal Sediment.</title>
        <authorList>
            <person name="Zhou Z."/>
            <person name="Liu Y."/>
            <person name="Xu W."/>
            <person name="Pan J."/>
            <person name="Luo Z.H."/>
            <person name="Li M."/>
        </authorList>
    </citation>
    <scope>NUCLEOTIDE SEQUENCE [LARGE SCALE GENOMIC DNA]</scope>
    <source>
        <strain evidence="3">SpSt-1233</strain>
    </source>
</reference>
<proteinExistence type="inferred from homology"/>
<dbReference type="InterPro" id="IPR033134">
    <property type="entry name" value="Asp/Glu_racemase_AS_2"/>
</dbReference>
<dbReference type="PANTHER" id="PTHR21198:SF7">
    <property type="entry name" value="ASPARTATE-GLUTAMATE RACEMASE FAMILY"/>
    <property type="match status" value="1"/>
</dbReference>
<dbReference type="PROSITE" id="PS00924">
    <property type="entry name" value="ASP_GLU_RACEMASE_2"/>
    <property type="match status" value="1"/>
</dbReference>
<dbReference type="Proteomes" id="UP000886069">
    <property type="component" value="Unassembled WGS sequence"/>
</dbReference>
<protein>
    <submittedName>
        <fullName evidence="3">Amino acid racemase</fullName>
        <ecNumber evidence="3">5.1.1.-</ecNumber>
    </submittedName>
</protein>
<gene>
    <name evidence="3" type="ORF">ENO08_05795</name>
</gene>
<name>A0A7V2F405_UNCEI</name>
<dbReference type="NCBIfam" id="TIGR00035">
    <property type="entry name" value="asp_race"/>
    <property type="match status" value="1"/>
</dbReference>
<dbReference type="InterPro" id="IPR001920">
    <property type="entry name" value="Asp/Glu_race"/>
</dbReference>
<dbReference type="EC" id="5.1.1.-" evidence="3"/>
<dbReference type="InterPro" id="IPR015942">
    <property type="entry name" value="Asp/Glu/hydantoin_racemase"/>
</dbReference>
<dbReference type="InterPro" id="IPR004380">
    <property type="entry name" value="Asp_race"/>
</dbReference>
<dbReference type="Gene3D" id="3.40.50.1860">
    <property type="match status" value="2"/>
</dbReference>